<dbReference type="EMBL" id="JARJCM010000345">
    <property type="protein sequence ID" value="KAJ7018298.1"/>
    <property type="molecule type" value="Genomic_DNA"/>
</dbReference>
<dbReference type="Proteomes" id="UP001218188">
    <property type="component" value="Unassembled WGS sequence"/>
</dbReference>
<evidence type="ECO:0000313" key="2">
    <source>
        <dbReference type="EMBL" id="KAJ7018298.1"/>
    </source>
</evidence>
<protein>
    <submittedName>
        <fullName evidence="2">Uncharacterized protein</fullName>
    </submittedName>
</protein>
<proteinExistence type="predicted"/>
<keyword evidence="3" id="KW-1185">Reference proteome</keyword>
<accession>A0AAD6RZL8</accession>
<comment type="caution">
    <text evidence="2">The sequence shown here is derived from an EMBL/GenBank/DDBJ whole genome shotgun (WGS) entry which is preliminary data.</text>
</comment>
<organism evidence="2 3">
    <name type="scientific">Mycena alexandri</name>
    <dbReference type="NCBI Taxonomy" id="1745969"/>
    <lineage>
        <taxon>Eukaryota</taxon>
        <taxon>Fungi</taxon>
        <taxon>Dikarya</taxon>
        <taxon>Basidiomycota</taxon>
        <taxon>Agaricomycotina</taxon>
        <taxon>Agaricomycetes</taxon>
        <taxon>Agaricomycetidae</taxon>
        <taxon>Agaricales</taxon>
        <taxon>Marasmiineae</taxon>
        <taxon>Mycenaceae</taxon>
        <taxon>Mycena</taxon>
    </lineage>
</organism>
<name>A0AAD6RZL8_9AGAR</name>
<dbReference type="AlphaFoldDB" id="A0AAD6RZL8"/>
<reference evidence="2" key="1">
    <citation type="submission" date="2023-03" db="EMBL/GenBank/DDBJ databases">
        <title>Massive genome expansion in bonnet fungi (Mycena s.s.) driven by repeated elements and novel gene families across ecological guilds.</title>
        <authorList>
            <consortium name="Lawrence Berkeley National Laboratory"/>
            <person name="Harder C.B."/>
            <person name="Miyauchi S."/>
            <person name="Viragh M."/>
            <person name="Kuo A."/>
            <person name="Thoen E."/>
            <person name="Andreopoulos B."/>
            <person name="Lu D."/>
            <person name="Skrede I."/>
            <person name="Drula E."/>
            <person name="Henrissat B."/>
            <person name="Morin E."/>
            <person name="Kohler A."/>
            <person name="Barry K."/>
            <person name="LaButti K."/>
            <person name="Morin E."/>
            <person name="Salamov A."/>
            <person name="Lipzen A."/>
            <person name="Mereny Z."/>
            <person name="Hegedus B."/>
            <person name="Baldrian P."/>
            <person name="Stursova M."/>
            <person name="Weitz H."/>
            <person name="Taylor A."/>
            <person name="Grigoriev I.V."/>
            <person name="Nagy L.G."/>
            <person name="Martin F."/>
            <person name="Kauserud H."/>
        </authorList>
    </citation>
    <scope>NUCLEOTIDE SEQUENCE</scope>
    <source>
        <strain evidence="2">CBHHK200</strain>
    </source>
</reference>
<feature type="region of interest" description="Disordered" evidence="1">
    <location>
        <begin position="137"/>
        <end position="157"/>
    </location>
</feature>
<evidence type="ECO:0000313" key="3">
    <source>
        <dbReference type="Proteomes" id="UP001218188"/>
    </source>
</evidence>
<sequence length="355" mass="39163">MPSATPPCLDKSQEDSARALFKSVRATKYEDPVDQDAFLIASARSVLHFRPQVASFAASSDIGECVFAIRTALVSNNTRLTTTPDPIVNSISDFAGEIVRLRQTVRDRKRAQSEQLRAEEGAAARAARREALEFAAKRELSKTDPDAVSIPSDDDPIAPHPSPLCVKQEEPPSPFMPVCPTELLSPLPELEGMMYSLQMSSPRVLLASPSLPSQPLQAPEQIAKRPHHGYHANERVLRVPATSGPLFNRGRSPTQKPLNLLLPTPAATPTTPSNVAVLVPQLLNRAHRPKLNYVDDWLVSRRNFIAKPAPRNTFFGDSSLSRNQFPRPKTRKVKRCFFCNAASHLCANCPLREID</sequence>
<gene>
    <name evidence="2" type="ORF">C8F04DRAFT_1277821</name>
</gene>
<evidence type="ECO:0000256" key="1">
    <source>
        <dbReference type="SAM" id="MobiDB-lite"/>
    </source>
</evidence>